<dbReference type="Proteomes" id="UP000827721">
    <property type="component" value="Unassembled WGS sequence"/>
</dbReference>
<dbReference type="InterPro" id="IPR017972">
    <property type="entry name" value="Cyt_P450_CS"/>
</dbReference>
<organism evidence="13 14">
    <name type="scientific">Xanthoceras sorbifolium</name>
    <dbReference type="NCBI Taxonomy" id="99658"/>
    <lineage>
        <taxon>Eukaryota</taxon>
        <taxon>Viridiplantae</taxon>
        <taxon>Streptophyta</taxon>
        <taxon>Embryophyta</taxon>
        <taxon>Tracheophyta</taxon>
        <taxon>Spermatophyta</taxon>
        <taxon>Magnoliopsida</taxon>
        <taxon>eudicotyledons</taxon>
        <taxon>Gunneridae</taxon>
        <taxon>Pentapetalae</taxon>
        <taxon>rosids</taxon>
        <taxon>malvids</taxon>
        <taxon>Sapindales</taxon>
        <taxon>Sapindaceae</taxon>
        <taxon>Xanthoceroideae</taxon>
        <taxon>Xanthoceras</taxon>
    </lineage>
</organism>
<evidence type="ECO:0000256" key="4">
    <source>
        <dbReference type="ARBA" id="ARBA00022617"/>
    </source>
</evidence>
<dbReference type="InterPro" id="IPR001128">
    <property type="entry name" value="Cyt_P450"/>
</dbReference>
<keyword evidence="10 12" id="KW-0503">Monooxygenase</keyword>
<dbReference type="InterPro" id="IPR050665">
    <property type="entry name" value="Cytochrome_P450_Monooxygen"/>
</dbReference>
<comment type="subcellular location">
    <subcellularLocation>
        <location evidence="2">Membrane</location>
        <topology evidence="2">Single-pass membrane protein</topology>
    </subcellularLocation>
</comment>
<evidence type="ECO:0000256" key="6">
    <source>
        <dbReference type="ARBA" id="ARBA00022723"/>
    </source>
</evidence>
<comment type="caution">
    <text evidence="13">The sequence shown here is derived from an EMBL/GenBank/DDBJ whole genome shotgun (WGS) entry which is preliminary data.</text>
</comment>
<keyword evidence="6 12" id="KW-0479">Metal-binding</keyword>
<evidence type="ECO:0000313" key="13">
    <source>
        <dbReference type="EMBL" id="KAH7578169.1"/>
    </source>
</evidence>
<keyword evidence="4 12" id="KW-0349">Heme</keyword>
<proteinExistence type="inferred from homology"/>
<keyword evidence="8 12" id="KW-0560">Oxidoreductase</keyword>
<evidence type="ECO:0000256" key="12">
    <source>
        <dbReference type="RuleBase" id="RU000461"/>
    </source>
</evidence>
<dbReference type="PANTHER" id="PTHR24282:SF135">
    <property type="entry name" value="CYTOCHROME P450 709B2"/>
    <property type="match status" value="1"/>
</dbReference>
<name>A0ABQ8IPC8_9ROSI</name>
<evidence type="ECO:0000256" key="5">
    <source>
        <dbReference type="ARBA" id="ARBA00022692"/>
    </source>
</evidence>
<evidence type="ECO:0000256" key="3">
    <source>
        <dbReference type="ARBA" id="ARBA00010617"/>
    </source>
</evidence>
<dbReference type="EMBL" id="JAFEMO010000001">
    <property type="protein sequence ID" value="KAH7578169.1"/>
    <property type="molecule type" value="Genomic_DNA"/>
</dbReference>
<dbReference type="PRINTS" id="PR00385">
    <property type="entry name" value="P450"/>
</dbReference>
<evidence type="ECO:0008006" key="15">
    <source>
        <dbReference type="Google" id="ProtNLM"/>
    </source>
</evidence>
<comment type="similarity">
    <text evidence="3 12">Belongs to the cytochrome P450 family.</text>
</comment>
<dbReference type="SUPFAM" id="SSF48264">
    <property type="entry name" value="Cytochrome P450"/>
    <property type="match status" value="1"/>
</dbReference>
<reference evidence="13 14" key="1">
    <citation type="submission" date="2021-02" db="EMBL/GenBank/DDBJ databases">
        <title>Plant Genome Project.</title>
        <authorList>
            <person name="Zhang R.-G."/>
        </authorList>
    </citation>
    <scope>NUCLEOTIDE SEQUENCE [LARGE SCALE GENOMIC DNA]</scope>
    <source>
        <tissue evidence="13">Leaves</tissue>
    </source>
</reference>
<protein>
    <recommendedName>
        <fullName evidence="15">Cytochrome P450</fullName>
    </recommendedName>
</protein>
<dbReference type="PRINTS" id="PR00463">
    <property type="entry name" value="EP450I"/>
</dbReference>
<keyword evidence="7" id="KW-1133">Transmembrane helix</keyword>
<evidence type="ECO:0000256" key="2">
    <source>
        <dbReference type="ARBA" id="ARBA00004167"/>
    </source>
</evidence>
<keyword evidence="11" id="KW-0472">Membrane</keyword>
<dbReference type="Pfam" id="PF00067">
    <property type="entry name" value="p450"/>
    <property type="match status" value="1"/>
</dbReference>
<dbReference type="PANTHER" id="PTHR24282">
    <property type="entry name" value="CYTOCHROME P450 FAMILY MEMBER"/>
    <property type="match status" value="1"/>
</dbReference>
<dbReference type="Gene3D" id="1.10.630.10">
    <property type="entry name" value="Cytochrome P450"/>
    <property type="match status" value="1"/>
</dbReference>
<evidence type="ECO:0000256" key="10">
    <source>
        <dbReference type="ARBA" id="ARBA00023033"/>
    </source>
</evidence>
<evidence type="ECO:0000256" key="7">
    <source>
        <dbReference type="ARBA" id="ARBA00022989"/>
    </source>
</evidence>
<sequence length="520" mass="59148">MELFGKVIVSLLAILLVSKILQIFRIVLWSPYVVTRSFRIQGIMGPRYTLVSGSLKEMRKMRKDALEMVLDTYSHDITDRVVPYYNRWSSQYGETFIYWHGIEPRIYISDLELAKQVLANKLGFYPKPQLTPLTEKLVGKGLGFLTGQDWIRHKKIINPAFNIDKLKVIVREMATCIISILEEWENQATASKDQRKTIEMKGEFKRLTADIIARVAFGSSYMEGGEAFKAQTKIQECCAASKAEMFIPGSQYLPTPANIRIWKLDRIVKNTIRNIIEGRLNAEATESSDGYGDDVLGLMIGASTMVKSRSDLKLNMDEIIEECKQFFFAGNETTAFWLTWTIFLLCVHPEWQSKLREEVLNECRRGIPDADMLANLKMVNMVLLEALRLYGPTIEIARKASRDIKLGNITIPKDTGIIIPALKIHRNKKFWGEDAEEFNPLRFADGIAQAAKYPHALISFGFGPRACLGQTFAMLESKMAIALILQRFSLSLSPEYKHTPLYNLVLQPQFGLPVTVKPFP</sequence>
<evidence type="ECO:0000256" key="8">
    <source>
        <dbReference type="ARBA" id="ARBA00023002"/>
    </source>
</evidence>
<keyword evidence="14" id="KW-1185">Reference proteome</keyword>
<keyword evidence="5" id="KW-0812">Transmembrane</keyword>
<dbReference type="InterPro" id="IPR002401">
    <property type="entry name" value="Cyt_P450_E_grp-I"/>
</dbReference>
<dbReference type="InterPro" id="IPR036396">
    <property type="entry name" value="Cyt_P450_sf"/>
</dbReference>
<evidence type="ECO:0000256" key="9">
    <source>
        <dbReference type="ARBA" id="ARBA00023004"/>
    </source>
</evidence>
<evidence type="ECO:0000256" key="11">
    <source>
        <dbReference type="ARBA" id="ARBA00023136"/>
    </source>
</evidence>
<gene>
    <name evidence="13" type="ORF">JRO89_XS01G0348300</name>
</gene>
<keyword evidence="9 12" id="KW-0408">Iron</keyword>
<evidence type="ECO:0000256" key="1">
    <source>
        <dbReference type="ARBA" id="ARBA00001971"/>
    </source>
</evidence>
<dbReference type="PROSITE" id="PS00086">
    <property type="entry name" value="CYTOCHROME_P450"/>
    <property type="match status" value="1"/>
</dbReference>
<evidence type="ECO:0000313" key="14">
    <source>
        <dbReference type="Proteomes" id="UP000827721"/>
    </source>
</evidence>
<comment type="cofactor">
    <cofactor evidence="1">
        <name>heme</name>
        <dbReference type="ChEBI" id="CHEBI:30413"/>
    </cofactor>
</comment>
<accession>A0ABQ8IPC8</accession>